<organism evidence="4 5">
    <name type="scientific">Cylindrodendrum hubeiense</name>
    <dbReference type="NCBI Taxonomy" id="595255"/>
    <lineage>
        <taxon>Eukaryota</taxon>
        <taxon>Fungi</taxon>
        <taxon>Dikarya</taxon>
        <taxon>Ascomycota</taxon>
        <taxon>Pezizomycotina</taxon>
        <taxon>Sordariomycetes</taxon>
        <taxon>Hypocreomycetidae</taxon>
        <taxon>Hypocreales</taxon>
        <taxon>Nectriaceae</taxon>
        <taxon>Cylindrodendrum</taxon>
    </lineage>
</organism>
<dbReference type="OrthoDB" id="1470350at2759"/>
<feature type="region of interest" description="Disordered" evidence="1">
    <location>
        <begin position="32"/>
        <end position="54"/>
    </location>
</feature>
<dbReference type="PANTHER" id="PTHR36459">
    <property type="entry name" value="ORF"/>
    <property type="match status" value="1"/>
</dbReference>
<dbReference type="PANTHER" id="PTHR36459:SF1">
    <property type="entry name" value="FATTY ACID DESATURASE DOMAIN-CONTAINING PROTEIN-RELATED"/>
    <property type="match status" value="1"/>
</dbReference>
<gene>
    <name evidence="4" type="ORF">G7Z17_g6952</name>
</gene>
<keyword evidence="2" id="KW-1133">Transmembrane helix</keyword>
<reference evidence="4" key="1">
    <citation type="submission" date="2020-03" db="EMBL/GenBank/DDBJ databases">
        <title>Draft Genome Sequence of Cylindrodendrum hubeiense.</title>
        <authorList>
            <person name="Buettner E."/>
            <person name="Kellner H."/>
        </authorList>
    </citation>
    <scope>NUCLEOTIDE SEQUENCE</scope>
    <source>
        <strain evidence="4">IHI 201604</strain>
    </source>
</reference>
<dbReference type="AlphaFoldDB" id="A0A9P5HE54"/>
<dbReference type="EMBL" id="JAANBB010000143">
    <property type="protein sequence ID" value="KAF7548619.1"/>
    <property type="molecule type" value="Genomic_DNA"/>
</dbReference>
<feature type="transmembrane region" description="Helical" evidence="2">
    <location>
        <begin position="159"/>
        <end position="179"/>
    </location>
</feature>
<proteinExistence type="predicted"/>
<name>A0A9P5HE54_9HYPO</name>
<evidence type="ECO:0000313" key="4">
    <source>
        <dbReference type="EMBL" id="KAF7548619.1"/>
    </source>
</evidence>
<comment type="caution">
    <text evidence="4">The sequence shown here is derived from an EMBL/GenBank/DDBJ whole genome shotgun (WGS) entry which is preliminary data.</text>
</comment>
<keyword evidence="2" id="KW-0812">Transmembrane</keyword>
<feature type="transmembrane region" description="Helical" evidence="2">
    <location>
        <begin position="133"/>
        <end position="153"/>
    </location>
</feature>
<evidence type="ECO:0000256" key="1">
    <source>
        <dbReference type="SAM" id="MobiDB-lite"/>
    </source>
</evidence>
<evidence type="ECO:0000259" key="3">
    <source>
        <dbReference type="Pfam" id="PF00487"/>
    </source>
</evidence>
<keyword evidence="2" id="KW-0472">Membrane</keyword>
<keyword evidence="5" id="KW-1185">Reference proteome</keyword>
<feature type="compositionally biased region" description="Polar residues" evidence="1">
    <location>
        <begin position="32"/>
        <end position="43"/>
    </location>
</feature>
<feature type="domain" description="Fatty acid desaturase" evidence="3">
    <location>
        <begin position="166"/>
        <end position="372"/>
    </location>
</feature>
<evidence type="ECO:0000256" key="2">
    <source>
        <dbReference type="SAM" id="Phobius"/>
    </source>
</evidence>
<protein>
    <recommendedName>
        <fullName evidence="3">Fatty acid desaturase domain-containing protein</fullName>
    </recommendedName>
</protein>
<dbReference type="Proteomes" id="UP000722485">
    <property type="component" value="Unassembled WGS sequence"/>
</dbReference>
<dbReference type="InterPro" id="IPR005804">
    <property type="entry name" value="FA_desaturase_dom"/>
</dbReference>
<dbReference type="GO" id="GO:0006629">
    <property type="term" value="P:lipid metabolic process"/>
    <property type="evidence" value="ECO:0007669"/>
    <property type="project" value="InterPro"/>
</dbReference>
<dbReference type="Pfam" id="PF00487">
    <property type="entry name" value="FA_desaturase"/>
    <property type="match status" value="1"/>
</dbReference>
<accession>A0A9P5HE54</accession>
<feature type="transmembrane region" description="Helical" evidence="2">
    <location>
        <begin position="248"/>
        <end position="268"/>
    </location>
</feature>
<sequence>MESHFVFDAELTQADRVVLDCLANDVRAYTKSQEASGASTGTDTAGKENGSVNLSKASGTATLVSRARPQLHDDADSVAALKAKNDPEHADFEPTVFCLADLSTLKLPLPIEKYVLQPYISWARKAVRHETDVVMLTHLILYATTTIPSFLYLFYNFTYVHAIFHVVMQFYYMGTYTLMMHQHIHMRGVLHKRFSLIDKVFPFILDPMMGHTWNTYYYHHVKHHHIEGNGPDDLSSTMMYQRDDILHFAHYVGRFFFLVWVDLPLYFLRKNRKVMAAQTAASELGTYALYYVASRINGRATFFAFMLPFLLLRLGLMVGNWGQHAFVDVEQPDSDFRSSITLIDVASNRFCYNDGYHTSHHLNPLRHWRDHPVSFLQQKAIYAKECALVFHNIDYLMVTFRLMIKDYETLAKCMVPLGDQIELTMEGRIELLKKLTRKFTDEEIKEKYPPKK</sequence>
<evidence type="ECO:0000313" key="5">
    <source>
        <dbReference type="Proteomes" id="UP000722485"/>
    </source>
</evidence>
<feature type="transmembrane region" description="Helical" evidence="2">
    <location>
        <begin position="300"/>
        <end position="322"/>
    </location>
</feature>